<organism evidence="10 12">
    <name type="scientific">Megasphaera lornae</name>
    <dbReference type="NCBI Taxonomy" id="1000568"/>
    <lineage>
        <taxon>Bacteria</taxon>
        <taxon>Bacillati</taxon>
        <taxon>Bacillota</taxon>
        <taxon>Negativicutes</taxon>
        <taxon>Veillonellales</taxon>
        <taxon>Veillonellaceae</taxon>
        <taxon>Megasphaera</taxon>
    </lineage>
</organism>
<keyword evidence="7 9" id="KW-1133">Transmembrane helix</keyword>
<comment type="pathway">
    <text evidence="2 9">Cofactor biosynthesis; adenosylcobalamin biosynthesis.</text>
</comment>
<reference evidence="12" key="1">
    <citation type="submission" date="2009-12" db="EMBL/GenBank/DDBJ databases">
        <title>Sequence of Clostridiales genomosp. BVAB3 str. UPII9-5.</title>
        <authorList>
            <person name="Madupu R."/>
            <person name="Durkin A.S."/>
            <person name="Torralba M."/>
            <person name="Methe B."/>
            <person name="Sutton G.G."/>
            <person name="Strausberg R.L."/>
            <person name="Nelson K.E."/>
        </authorList>
    </citation>
    <scope>NUCLEOTIDE SEQUENCE [LARGE SCALE GENOMIC DNA]</scope>
    <source>
        <strain evidence="12">28L</strain>
    </source>
</reference>
<evidence type="ECO:0000313" key="11">
    <source>
        <dbReference type="EMBL" id="EGL35116.1"/>
    </source>
</evidence>
<reference evidence="10" key="2">
    <citation type="submission" date="2009-12" db="EMBL/GenBank/DDBJ databases">
        <authorList>
            <person name="Madupu R."/>
            <person name="Durkin A.S."/>
            <person name="Torralba M."/>
            <person name="Methe B."/>
            <person name="Sutton G.G."/>
            <person name="Strausberg R.L."/>
            <person name="Nelson K.E."/>
        </authorList>
    </citation>
    <scope>NUCLEOTIDE SEQUENCE</scope>
    <source>
        <strain evidence="10">28L</strain>
    </source>
</reference>
<dbReference type="eggNOG" id="COG1270">
    <property type="taxonomic scope" value="Bacteria"/>
</dbReference>
<dbReference type="AlphaFoldDB" id="D3LUE6"/>
<dbReference type="Pfam" id="PF03186">
    <property type="entry name" value="CobD_Cbib"/>
    <property type="match status" value="1"/>
</dbReference>
<evidence type="ECO:0000256" key="6">
    <source>
        <dbReference type="ARBA" id="ARBA00022692"/>
    </source>
</evidence>
<feature type="transmembrane region" description="Helical" evidence="9">
    <location>
        <begin position="158"/>
        <end position="179"/>
    </location>
</feature>
<dbReference type="UniPathway" id="UPA00148"/>
<comment type="function">
    <text evidence="9">Converts cobyric acid to cobinamide by the addition of aminopropanol on the F carboxylic group.</text>
</comment>
<name>D3LUE6_9FIRM</name>
<feature type="transmembrane region" description="Helical" evidence="9">
    <location>
        <begin position="200"/>
        <end position="223"/>
    </location>
</feature>
<comment type="caution">
    <text evidence="9">Lacks conserved residue(s) required for the propagation of feature annotation.</text>
</comment>
<evidence type="ECO:0000256" key="5">
    <source>
        <dbReference type="ARBA" id="ARBA00022573"/>
    </source>
</evidence>
<evidence type="ECO:0000313" key="12">
    <source>
        <dbReference type="Proteomes" id="UP000003242"/>
    </source>
</evidence>
<dbReference type="Proteomes" id="UP000004018">
    <property type="component" value="Unassembled WGS sequence"/>
</dbReference>
<keyword evidence="8 9" id="KW-0472">Membrane</keyword>
<sequence length="317" mass="34707">MVVLLAGILEFFAADLRCVSYPASIMRRVVDWTEKKLYAEQAPASRQVWAGTVAAVSVLAAVYNVVTWPKVLLYYETPVYIRYVAEAAVLAFTIGPCRSARAAMAVQQAVQCGQRQRARYYAERLAGGDTALPAEADPVRVTMTRVAKNTVDSIVSPLFFFVLLGLPGAVVYRVVHMLASRWGDKRQPYYRYFGRTAVRLEAILNYIPVRLTCIFLILAAFFASYDWRGACYTARRTAFLSFAASDGGAEATIAGALHRRSGEYSSDGETCGFRPVAAASVSSWRPAHITGAVHLMYGVYLIALVLTAVVVGASGWL</sequence>
<dbReference type="OrthoDB" id="9811967at2"/>
<evidence type="ECO:0000313" key="10">
    <source>
        <dbReference type="EMBL" id="EFD94220.1"/>
    </source>
</evidence>
<evidence type="ECO:0000313" key="13">
    <source>
        <dbReference type="Proteomes" id="UP000004018"/>
    </source>
</evidence>
<dbReference type="EMBL" id="ADGP01000017">
    <property type="protein sequence ID" value="EFD94220.1"/>
    <property type="molecule type" value="Genomic_DNA"/>
</dbReference>
<dbReference type="PANTHER" id="PTHR34308">
    <property type="entry name" value="COBALAMIN BIOSYNTHESIS PROTEIN CBIB"/>
    <property type="match status" value="1"/>
</dbReference>
<evidence type="ECO:0000256" key="2">
    <source>
        <dbReference type="ARBA" id="ARBA00004953"/>
    </source>
</evidence>
<keyword evidence="6 9" id="KW-0812">Transmembrane</keyword>
<keyword evidence="13" id="KW-1185">Reference proteome</keyword>
<dbReference type="RefSeq" id="WP_007391808.1">
    <property type="nucleotide sequence ID" value="NZ_ADGP01000017.1"/>
</dbReference>
<protein>
    <recommendedName>
        <fullName evidence="9">Cobalamin biosynthesis protein CobD</fullName>
    </recommendedName>
</protein>
<dbReference type="GO" id="GO:0005886">
    <property type="term" value="C:plasma membrane"/>
    <property type="evidence" value="ECO:0007669"/>
    <property type="project" value="UniProtKB-SubCell"/>
</dbReference>
<evidence type="ECO:0000256" key="9">
    <source>
        <dbReference type="HAMAP-Rule" id="MF_00024"/>
    </source>
</evidence>
<comment type="caution">
    <text evidence="10">The sequence shown here is derived from an EMBL/GenBank/DDBJ whole genome shotgun (WGS) entry which is preliminary data.</text>
</comment>
<proteinExistence type="inferred from homology"/>
<evidence type="ECO:0000256" key="8">
    <source>
        <dbReference type="ARBA" id="ARBA00023136"/>
    </source>
</evidence>
<dbReference type="HAMAP" id="MF_00024">
    <property type="entry name" value="CobD_CbiB"/>
    <property type="match status" value="1"/>
</dbReference>
<keyword evidence="5 9" id="KW-0169">Cobalamin biosynthesis</keyword>
<dbReference type="GO" id="GO:0048472">
    <property type="term" value="F:threonine-phosphate decarboxylase activity"/>
    <property type="evidence" value="ECO:0007669"/>
    <property type="project" value="InterPro"/>
</dbReference>
<evidence type="ECO:0000256" key="4">
    <source>
        <dbReference type="ARBA" id="ARBA00022475"/>
    </source>
</evidence>
<accession>D3LUE6</accession>
<feature type="transmembrane region" description="Helical" evidence="9">
    <location>
        <begin position="295"/>
        <end position="316"/>
    </location>
</feature>
<evidence type="ECO:0000256" key="7">
    <source>
        <dbReference type="ARBA" id="ARBA00022989"/>
    </source>
</evidence>
<dbReference type="STRING" id="699218.HMPREF0889_1342"/>
<gene>
    <name evidence="9" type="primary">cobD</name>
    <name evidence="10" type="ORF">HMPREF0889_1342</name>
    <name evidence="11" type="ORF">HMPREF1039_0622</name>
</gene>
<dbReference type="GO" id="GO:0015420">
    <property type="term" value="F:ABC-type vitamin B12 transporter activity"/>
    <property type="evidence" value="ECO:0007669"/>
    <property type="project" value="UniProtKB-UniRule"/>
</dbReference>
<dbReference type="Proteomes" id="UP000003242">
    <property type="component" value="Unassembled WGS sequence"/>
</dbReference>
<dbReference type="GO" id="GO:0009236">
    <property type="term" value="P:cobalamin biosynthetic process"/>
    <property type="evidence" value="ECO:0007669"/>
    <property type="project" value="UniProtKB-UniRule"/>
</dbReference>
<dbReference type="EMBL" id="AFIJ01000045">
    <property type="protein sequence ID" value="EGL35116.1"/>
    <property type="molecule type" value="Genomic_DNA"/>
</dbReference>
<dbReference type="InterPro" id="IPR004485">
    <property type="entry name" value="Cobalamin_biosynth_CobD/CbiB"/>
</dbReference>
<keyword evidence="4 9" id="KW-1003">Cell membrane</keyword>
<evidence type="ECO:0000256" key="1">
    <source>
        <dbReference type="ARBA" id="ARBA00004651"/>
    </source>
</evidence>
<reference evidence="11 13" key="3">
    <citation type="submission" date="2011-04" db="EMBL/GenBank/DDBJ databases">
        <authorList>
            <person name="Harkins D.M."/>
            <person name="Madupu R."/>
            <person name="Durkin A.S."/>
            <person name="Torralba M."/>
            <person name="Methe B."/>
            <person name="Sutton G.G."/>
            <person name="Nelson K.E."/>
        </authorList>
    </citation>
    <scope>NUCLEOTIDE SEQUENCE [LARGE SCALE GENOMIC DNA]</scope>
    <source>
        <strain evidence="11 13">UPII 199-6</strain>
    </source>
</reference>
<comment type="similarity">
    <text evidence="3 9">Belongs to the CobD/CbiB family.</text>
</comment>
<dbReference type="PANTHER" id="PTHR34308:SF1">
    <property type="entry name" value="COBALAMIN BIOSYNTHESIS PROTEIN CBIB"/>
    <property type="match status" value="1"/>
</dbReference>
<comment type="subcellular location">
    <subcellularLocation>
        <location evidence="1 9">Cell membrane</location>
        <topology evidence="1 9">Multi-pass membrane protein</topology>
    </subcellularLocation>
</comment>
<evidence type="ECO:0000256" key="3">
    <source>
        <dbReference type="ARBA" id="ARBA00006263"/>
    </source>
</evidence>